<reference evidence="4 5" key="1">
    <citation type="journal article" date="2019" name="Emerg. Microbes Infect.">
        <title>Comprehensive subspecies identification of 175 nontuberculous mycobacteria species based on 7547 genomic profiles.</title>
        <authorList>
            <person name="Matsumoto Y."/>
            <person name="Kinjo T."/>
            <person name="Motooka D."/>
            <person name="Nabeya D."/>
            <person name="Jung N."/>
            <person name="Uechi K."/>
            <person name="Horii T."/>
            <person name="Iida T."/>
            <person name="Fujita J."/>
            <person name="Nakamura S."/>
        </authorList>
    </citation>
    <scope>NUCLEOTIDE SEQUENCE [LARGE SCALE GENOMIC DNA]</scope>
    <source>
        <strain evidence="4 5">JCM 6367</strain>
    </source>
</reference>
<feature type="chain" id="PRO_5029507112" evidence="3">
    <location>
        <begin position="29"/>
        <end position="286"/>
    </location>
</feature>
<feature type="compositionally biased region" description="Low complexity" evidence="1">
    <location>
        <begin position="116"/>
        <end position="131"/>
    </location>
</feature>
<feature type="region of interest" description="Disordered" evidence="1">
    <location>
        <begin position="185"/>
        <end position="207"/>
    </location>
</feature>
<feature type="region of interest" description="Disordered" evidence="1">
    <location>
        <begin position="21"/>
        <end position="150"/>
    </location>
</feature>
<feature type="transmembrane region" description="Helical" evidence="2">
    <location>
        <begin position="244"/>
        <end position="267"/>
    </location>
</feature>
<name>A0A7I7U0D2_MYCPF</name>
<dbReference type="RefSeq" id="WP_163766032.1">
    <property type="nucleotide sequence ID" value="NZ_AP022598.1"/>
</dbReference>
<dbReference type="Proteomes" id="UP000466554">
    <property type="component" value="Chromosome"/>
</dbReference>
<evidence type="ECO:0000256" key="1">
    <source>
        <dbReference type="SAM" id="MobiDB-lite"/>
    </source>
</evidence>
<keyword evidence="2" id="KW-1133">Transmembrane helix</keyword>
<protein>
    <submittedName>
        <fullName evidence="4">Uncharacterized protein</fullName>
    </submittedName>
</protein>
<gene>
    <name evidence="4" type="ORF">MPRF_17070</name>
</gene>
<sequence length="286" mass="27913">MGSRARIAAAACMVASGLLVGGAAGAGADPGTGAETGAGAEHDSPGADTEPVAEPNRQSRRPKAPERHRAEGSDPDDIPTRPDPDGTDPDGTEPELPCPPRNAPAGHDDDRDRPVGMPGPMAAPALGPQQQRPNVLDTVPGIGVGGASDASEVPINVPIVISAPAGFNPVPAPVPAPAAGPGFTSGGASAATPAGAPAPRASTSAESLARDPLPAAAGNRVTLPAPAGRVGYGEYLRGAGLSQIAALAIPGVAGILLLTGAGGLLGYRQAKAAQGVRTGGIARFMN</sequence>
<feature type="compositionally biased region" description="Low complexity" evidence="1">
    <location>
        <begin position="185"/>
        <end position="205"/>
    </location>
</feature>
<keyword evidence="2" id="KW-0812">Transmembrane</keyword>
<organism evidence="4 5">
    <name type="scientific">Mycolicibacterium parafortuitum</name>
    <name type="common">Mycobacterium parafortuitum</name>
    <dbReference type="NCBI Taxonomy" id="39692"/>
    <lineage>
        <taxon>Bacteria</taxon>
        <taxon>Bacillati</taxon>
        <taxon>Actinomycetota</taxon>
        <taxon>Actinomycetes</taxon>
        <taxon>Mycobacteriales</taxon>
        <taxon>Mycobacteriaceae</taxon>
        <taxon>Mycolicibacterium</taxon>
    </lineage>
</organism>
<proteinExistence type="predicted"/>
<accession>A0A7I7U0D2</accession>
<feature type="signal peptide" evidence="3">
    <location>
        <begin position="1"/>
        <end position="28"/>
    </location>
</feature>
<evidence type="ECO:0000313" key="4">
    <source>
        <dbReference type="EMBL" id="BBY74808.1"/>
    </source>
</evidence>
<dbReference type="AlphaFoldDB" id="A0A7I7U0D2"/>
<feature type="compositionally biased region" description="Gly residues" evidence="1">
    <location>
        <begin position="21"/>
        <end position="36"/>
    </location>
</feature>
<feature type="compositionally biased region" description="Basic and acidic residues" evidence="1">
    <location>
        <begin position="63"/>
        <end position="84"/>
    </location>
</feature>
<evidence type="ECO:0000256" key="2">
    <source>
        <dbReference type="SAM" id="Phobius"/>
    </source>
</evidence>
<keyword evidence="2" id="KW-0472">Membrane</keyword>
<evidence type="ECO:0000256" key="3">
    <source>
        <dbReference type="SAM" id="SignalP"/>
    </source>
</evidence>
<evidence type="ECO:0000313" key="5">
    <source>
        <dbReference type="Proteomes" id="UP000466554"/>
    </source>
</evidence>
<keyword evidence="3" id="KW-0732">Signal</keyword>
<dbReference type="EMBL" id="AP022598">
    <property type="protein sequence ID" value="BBY74808.1"/>
    <property type="molecule type" value="Genomic_DNA"/>
</dbReference>